<feature type="region of interest" description="Disordered" evidence="1">
    <location>
        <begin position="48"/>
        <end position="84"/>
    </location>
</feature>
<organism evidence="2 3">
    <name type="scientific">Nocardioides lentus</name>
    <dbReference type="NCBI Taxonomy" id="338077"/>
    <lineage>
        <taxon>Bacteria</taxon>
        <taxon>Bacillati</taxon>
        <taxon>Actinomycetota</taxon>
        <taxon>Actinomycetes</taxon>
        <taxon>Propionibacteriales</taxon>
        <taxon>Nocardioidaceae</taxon>
        <taxon>Nocardioides</taxon>
    </lineage>
</organism>
<sequence>MSRTPPPRAALLPSLLAAATTGCGLVGDPPPGPLDALRTLCGQDAEVREDDPSAEEGYDLETVGEGREEQWSTSGCPAVDDGPYDNETVYAARYDRDPTEDMEDRHQAYADADGSSVTWAVAEGAGRWTVVWSPRSGVDDYESLAAAGFEVVSGG</sequence>
<dbReference type="Proteomes" id="UP001501612">
    <property type="component" value="Unassembled WGS sequence"/>
</dbReference>
<feature type="compositionally biased region" description="Acidic residues" evidence="1">
    <location>
        <begin position="48"/>
        <end position="59"/>
    </location>
</feature>
<dbReference type="RefSeq" id="WP_344008649.1">
    <property type="nucleotide sequence ID" value="NZ_BAAAMY010000009.1"/>
</dbReference>
<evidence type="ECO:0000313" key="3">
    <source>
        <dbReference type="Proteomes" id="UP001501612"/>
    </source>
</evidence>
<evidence type="ECO:0000256" key="1">
    <source>
        <dbReference type="SAM" id="MobiDB-lite"/>
    </source>
</evidence>
<keyword evidence="3" id="KW-1185">Reference proteome</keyword>
<gene>
    <name evidence="2" type="ORF">GCM10009737_32240</name>
</gene>
<protein>
    <submittedName>
        <fullName evidence="2">Uncharacterized protein</fullName>
    </submittedName>
</protein>
<accession>A0ABN2PT01</accession>
<reference evidence="2 3" key="1">
    <citation type="journal article" date="2019" name="Int. J. Syst. Evol. Microbiol.">
        <title>The Global Catalogue of Microorganisms (GCM) 10K type strain sequencing project: providing services to taxonomists for standard genome sequencing and annotation.</title>
        <authorList>
            <consortium name="The Broad Institute Genomics Platform"/>
            <consortium name="The Broad Institute Genome Sequencing Center for Infectious Disease"/>
            <person name="Wu L."/>
            <person name="Ma J."/>
        </authorList>
    </citation>
    <scope>NUCLEOTIDE SEQUENCE [LARGE SCALE GENOMIC DNA]</scope>
    <source>
        <strain evidence="2 3">JCM 14046</strain>
    </source>
</reference>
<proteinExistence type="predicted"/>
<evidence type="ECO:0000313" key="2">
    <source>
        <dbReference type="EMBL" id="GAA1927928.1"/>
    </source>
</evidence>
<dbReference type="PROSITE" id="PS51257">
    <property type="entry name" value="PROKAR_LIPOPROTEIN"/>
    <property type="match status" value="1"/>
</dbReference>
<name>A0ABN2PT01_9ACTN</name>
<comment type="caution">
    <text evidence="2">The sequence shown here is derived from an EMBL/GenBank/DDBJ whole genome shotgun (WGS) entry which is preliminary data.</text>
</comment>
<dbReference type="EMBL" id="BAAAMY010000009">
    <property type="protein sequence ID" value="GAA1927928.1"/>
    <property type="molecule type" value="Genomic_DNA"/>
</dbReference>